<protein>
    <recommendedName>
        <fullName evidence="3">Ribbon-helix-helix protein CopG domain-containing protein</fullName>
    </recommendedName>
</protein>
<sequence length="149" mass="17039">MKKRIDTLMYDTETAKKLAEYRHNYDDAAYTEILYKKRTGEYFLYGEGGPASPWAQSIEGDAGAYSSGEDIEPLTYKQAQKWFEKANNDDDSLAPDEVYNREFSKAQKDEVKETTSINLSRTAKRKLEQMALKQGTSQSKIVENLILSE</sequence>
<keyword evidence="2" id="KW-1185">Reference proteome</keyword>
<dbReference type="Proteomes" id="UP000017248">
    <property type="component" value="Unassembled WGS sequence"/>
</dbReference>
<dbReference type="EMBL" id="CBUK010000084">
    <property type="protein sequence ID" value="CDI58615.1"/>
    <property type="molecule type" value="Genomic_DNA"/>
</dbReference>
<gene>
    <name evidence="1" type="ORF">LHCIRMBIA951_00847</name>
</gene>
<evidence type="ECO:0000313" key="1">
    <source>
        <dbReference type="EMBL" id="CDI58615.1"/>
    </source>
</evidence>
<evidence type="ECO:0000313" key="2">
    <source>
        <dbReference type="Proteomes" id="UP000017248"/>
    </source>
</evidence>
<evidence type="ECO:0008006" key="3">
    <source>
        <dbReference type="Google" id="ProtNLM"/>
    </source>
</evidence>
<dbReference type="HOGENOM" id="CLU_154557_0_0_9"/>
<name>U6F7S1_LACHE</name>
<comment type="caution">
    <text evidence="1">The sequence shown here is derived from an EMBL/GenBank/DDBJ whole genome shotgun (WGS) entry which is preliminary data.</text>
</comment>
<accession>U6F7S1</accession>
<dbReference type="RefSeq" id="WP_023190955.1">
    <property type="nucleotide sequence ID" value="NZ_HG530838.1"/>
</dbReference>
<reference evidence="1" key="1">
    <citation type="submission" date="2013-09" db="EMBL/GenBank/DDBJ databases">
        <title>Draft Genome Sequence of five Lactobacillus helveticus strains CIRM-BIA 101T, 103, 104, 951 and 953 isolated from milk product.</title>
        <authorList>
            <person name="Valence F."/>
            <person name="Chuat V."/>
            <person name="Ma L."/>
            <person name="Creno S."/>
            <person name="Falentin H."/>
            <person name="Lortal S."/>
            <person name="Bizet C."/>
            <person name="Clermont D."/>
            <person name="Loux V."/>
            <person name="Bouchier C."/>
            <person name="Cousin S."/>
        </authorList>
    </citation>
    <scope>NUCLEOTIDE SEQUENCE [LARGE SCALE GENOMIC DNA]</scope>
    <source>
        <strain evidence="1">CIRM-BIA 951</strain>
    </source>
</reference>
<organism evidence="1 2">
    <name type="scientific">Lactobacillus helveticus CIRM-BIA 951</name>
    <dbReference type="NCBI Taxonomy" id="1226334"/>
    <lineage>
        <taxon>Bacteria</taxon>
        <taxon>Bacillati</taxon>
        <taxon>Bacillota</taxon>
        <taxon>Bacilli</taxon>
        <taxon>Lactobacillales</taxon>
        <taxon>Lactobacillaceae</taxon>
        <taxon>Lactobacillus</taxon>
    </lineage>
</organism>
<dbReference type="AlphaFoldDB" id="U6F7S1"/>
<proteinExistence type="predicted"/>